<dbReference type="PANTHER" id="PTHR43546:SF9">
    <property type="entry name" value="L-ASCORBATE-6-PHOSPHATE LACTONASE ULAG-RELATED"/>
    <property type="match status" value="1"/>
</dbReference>
<evidence type="ECO:0000259" key="2">
    <source>
        <dbReference type="Pfam" id="PF12706"/>
    </source>
</evidence>
<gene>
    <name evidence="3" type="ORF">E4K67_09210</name>
</gene>
<evidence type="ECO:0000256" key="1">
    <source>
        <dbReference type="ARBA" id="ARBA00022801"/>
    </source>
</evidence>
<dbReference type="SUPFAM" id="SSF56281">
    <property type="entry name" value="Metallo-hydrolase/oxidoreductase"/>
    <property type="match status" value="1"/>
</dbReference>
<name>A0A4Z0R7Y4_9FIRM</name>
<organism evidence="3 4">
    <name type="scientific">Desulfosporosinus fructosivorans</name>
    <dbReference type="NCBI Taxonomy" id="2018669"/>
    <lineage>
        <taxon>Bacteria</taxon>
        <taxon>Bacillati</taxon>
        <taxon>Bacillota</taxon>
        <taxon>Clostridia</taxon>
        <taxon>Eubacteriales</taxon>
        <taxon>Desulfitobacteriaceae</taxon>
        <taxon>Desulfosporosinus</taxon>
    </lineage>
</organism>
<dbReference type="EMBL" id="SPQQ01000003">
    <property type="protein sequence ID" value="TGE38147.1"/>
    <property type="molecule type" value="Genomic_DNA"/>
</dbReference>
<dbReference type="PANTHER" id="PTHR43546">
    <property type="entry name" value="UPF0173 METAL-DEPENDENT HYDROLASE MJ1163-RELATED"/>
    <property type="match status" value="1"/>
</dbReference>
<comment type="caution">
    <text evidence="3">The sequence shown here is derived from an EMBL/GenBank/DDBJ whole genome shotgun (WGS) entry which is preliminary data.</text>
</comment>
<dbReference type="GO" id="GO:0016787">
    <property type="term" value="F:hydrolase activity"/>
    <property type="evidence" value="ECO:0007669"/>
    <property type="project" value="UniProtKB-KW"/>
</dbReference>
<dbReference type="InterPro" id="IPR001279">
    <property type="entry name" value="Metallo-B-lactamas"/>
</dbReference>
<feature type="domain" description="Metallo-beta-lactamase" evidence="2">
    <location>
        <begin position="27"/>
        <end position="211"/>
    </location>
</feature>
<protein>
    <submittedName>
        <fullName evidence="3">MBL fold metallo-hydrolase</fullName>
    </submittedName>
</protein>
<accession>A0A4Z0R7Y4</accession>
<keyword evidence="1 3" id="KW-0378">Hydrolase</keyword>
<dbReference type="InterPro" id="IPR050114">
    <property type="entry name" value="UPF0173_UPF0282_UlaG_hydrolase"/>
</dbReference>
<dbReference type="AlphaFoldDB" id="A0A4Z0R7Y4"/>
<keyword evidence="4" id="KW-1185">Reference proteome</keyword>
<dbReference type="OrthoDB" id="9805728at2"/>
<proteinExistence type="predicted"/>
<dbReference type="InterPro" id="IPR036866">
    <property type="entry name" value="RibonucZ/Hydroxyglut_hydro"/>
</dbReference>
<evidence type="ECO:0000313" key="3">
    <source>
        <dbReference type="EMBL" id="TGE38147.1"/>
    </source>
</evidence>
<sequence length="251" mass="27732">MKIRLIRSATILLEYAGKKFIIDPYLAAKHTMPSYTGKSLNPLVELPCEPFQVIAGIDMAIISHLHSDHFDPTAQRLLPTNLLILCQPGDESEIKAVGFQSVVPIIDQITWENIEIIRTACQHGSGEVLQEMGAASGFIFKNENEPTVYWAGDTIWCKAVDNTISQVKPSIIITHSCGAVWGDNIPIVMDAKQTVKVCLAAPTSTIIATHMESLDHTTISRECLRKYAEANGIRVEQLLIPSDGETYHFDC</sequence>
<dbReference type="Proteomes" id="UP000298460">
    <property type="component" value="Unassembled WGS sequence"/>
</dbReference>
<dbReference type="RefSeq" id="WP_135546127.1">
    <property type="nucleotide sequence ID" value="NZ_SPQQ01000003.1"/>
</dbReference>
<reference evidence="3 4" key="1">
    <citation type="submission" date="2019-03" db="EMBL/GenBank/DDBJ databases">
        <title>Draft Genome Sequence of Desulfosporosinus fructosivorans Strain 63.6F, Isolated from Marine Sediment in the Baltic Sea.</title>
        <authorList>
            <person name="Hausmann B."/>
            <person name="Vandieken V."/>
            <person name="Pjevac P."/>
            <person name="Schreck K."/>
            <person name="Herbold C.W."/>
            <person name="Loy A."/>
        </authorList>
    </citation>
    <scope>NUCLEOTIDE SEQUENCE [LARGE SCALE GENOMIC DNA]</scope>
    <source>
        <strain evidence="3 4">63.6F</strain>
    </source>
</reference>
<dbReference type="Pfam" id="PF12706">
    <property type="entry name" value="Lactamase_B_2"/>
    <property type="match status" value="1"/>
</dbReference>
<dbReference type="Gene3D" id="3.60.15.10">
    <property type="entry name" value="Ribonuclease Z/Hydroxyacylglutathione hydrolase-like"/>
    <property type="match status" value="1"/>
</dbReference>
<evidence type="ECO:0000313" key="4">
    <source>
        <dbReference type="Proteomes" id="UP000298460"/>
    </source>
</evidence>